<organism evidence="6 7">
    <name type="scientific">Cruoricaptor ignavus</name>
    <dbReference type="NCBI Taxonomy" id="1118202"/>
    <lineage>
        <taxon>Bacteria</taxon>
        <taxon>Pseudomonadati</taxon>
        <taxon>Bacteroidota</taxon>
        <taxon>Flavobacteriia</taxon>
        <taxon>Flavobacteriales</taxon>
        <taxon>Weeksellaceae</taxon>
        <taxon>Cruoricaptor</taxon>
    </lineage>
</organism>
<gene>
    <name evidence="6" type="ORF">SAMN05443429_104145</name>
</gene>
<dbReference type="PANTHER" id="PTHR46091">
    <property type="entry name" value="BLR7054 PROTEIN"/>
    <property type="match status" value="1"/>
</dbReference>
<dbReference type="PANTHER" id="PTHR46091:SF3">
    <property type="entry name" value="AMINE OXIDASE DOMAIN-CONTAINING PROTEIN"/>
    <property type="match status" value="1"/>
</dbReference>
<keyword evidence="5" id="KW-0520">NAD</keyword>
<name>A0A1M6DYF2_9FLAO</name>
<protein>
    <recommendedName>
        <fullName evidence="8">All-trans-retinol 13,14-reductase</fullName>
    </recommendedName>
</protein>
<proteinExistence type="predicted"/>
<keyword evidence="2" id="KW-0732">Signal</keyword>
<evidence type="ECO:0000256" key="2">
    <source>
        <dbReference type="ARBA" id="ARBA00022729"/>
    </source>
</evidence>
<sequence>MNFSEVEAWEASQNTAAKPSERPGNYRDFKARKSAEIIDLVCKKFPEIRAAVKSVYASSPLSYRDYIGTDSGAMYAYEHSSENPLQTVFSQKTSVPNLYLTGQSVNMHGILGVTIGAFSLCREILGYNFLNEERQ</sequence>
<dbReference type="STRING" id="1118202.SAMN05443429_104145"/>
<accession>A0A1M6DYF2</accession>
<evidence type="ECO:0008006" key="8">
    <source>
        <dbReference type="Google" id="ProtNLM"/>
    </source>
</evidence>
<evidence type="ECO:0000256" key="3">
    <source>
        <dbReference type="ARBA" id="ARBA00022827"/>
    </source>
</evidence>
<evidence type="ECO:0000256" key="5">
    <source>
        <dbReference type="ARBA" id="ARBA00023027"/>
    </source>
</evidence>
<keyword evidence="4" id="KW-0521">NADP</keyword>
<dbReference type="Proteomes" id="UP000184335">
    <property type="component" value="Unassembled WGS sequence"/>
</dbReference>
<evidence type="ECO:0000313" key="7">
    <source>
        <dbReference type="Proteomes" id="UP000184335"/>
    </source>
</evidence>
<dbReference type="EMBL" id="FQYI01000004">
    <property type="protein sequence ID" value="SHI78189.1"/>
    <property type="molecule type" value="Genomic_DNA"/>
</dbReference>
<keyword evidence="3" id="KW-0274">FAD</keyword>
<evidence type="ECO:0000256" key="4">
    <source>
        <dbReference type="ARBA" id="ARBA00022857"/>
    </source>
</evidence>
<keyword evidence="7" id="KW-1185">Reference proteome</keyword>
<dbReference type="InterPro" id="IPR052206">
    <property type="entry name" value="Retinol_saturase"/>
</dbReference>
<evidence type="ECO:0000313" key="6">
    <source>
        <dbReference type="EMBL" id="SHI78189.1"/>
    </source>
</evidence>
<evidence type="ECO:0000256" key="1">
    <source>
        <dbReference type="ARBA" id="ARBA00022630"/>
    </source>
</evidence>
<keyword evidence="1" id="KW-0285">Flavoprotein</keyword>
<dbReference type="AlphaFoldDB" id="A0A1M6DYF2"/>
<reference evidence="6 7" key="1">
    <citation type="submission" date="2016-11" db="EMBL/GenBank/DDBJ databases">
        <authorList>
            <person name="Jaros S."/>
            <person name="Januszkiewicz K."/>
            <person name="Wedrychowicz H."/>
        </authorList>
    </citation>
    <scope>NUCLEOTIDE SEQUENCE [LARGE SCALE GENOMIC DNA]</scope>
    <source>
        <strain evidence="6 7">DSM 25479</strain>
    </source>
</reference>